<organism evidence="3 4">
    <name type="scientific">Roseovarius aestuarii</name>
    <dbReference type="NCBI Taxonomy" id="475083"/>
    <lineage>
        <taxon>Bacteria</taxon>
        <taxon>Pseudomonadati</taxon>
        <taxon>Pseudomonadota</taxon>
        <taxon>Alphaproteobacteria</taxon>
        <taxon>Rhodobacterales</taxon>
        <taxon>Roseobacteraceae</taxon>
        <taxon>Roseovarius</taxon>
    </lineage>
</organism>
<dbReference type="Proteomes" id="UP000193224">
    <property type="component" value="Unassembled WGS sequence"/>
</dbReference>
<dbReference type="Pfam" id="PF07364">
    <property type="entry name" value="DUF1485"/>
    <property type="match status" value="1"/>
</dbReference>
<evidence type="ECO:0000259" key="1">
    <source>
        <dbReference type="Pfam" id="PF07171"/>
    </source>
</evidence>
<proteinExistence type="predicted"/>
<dbReference type="EMBL" id="FWXB01000026">
    <property type="protein sequence ID" value="SMC14439.1"/>
    <property type="molecule type" value="Genomic_DNA"/>
</dbReference>
<feature type="domain" description="Microcystin LR degradation protein MlrC C-terminal" evidence="1">
    <location>
        <begin position="123"/>
        <end position="300"/>
    </location>
</feature>
<gene>
    <name evidence="3" type="ORF">ROA7745_04306</name>
</gene>
<reference evidence="3 4" key="1">
    <citation type="submission" date="2017-03" db="EMBL/GenBank/DDBJ databases">
        <authorList>
            <person name="Afonso C.L."/>
            <person name="Miller P.J."/>
            <person name="Scott M.A."/>
            <person name="Spackman E."/>
            <person name="Goraichik I."/>
            <person name="Dimitrov K.M."/>
            <person name="Suarez D.L."/>
            <person name="Swayne D.E."/>
        </authorList>
    </citation>
    <scope>NUCLEOTIDE SEQUENCE [LARGE SCALE GENOMIC DNA]</scope>
    <source>
        <strain evidence="3 4">CECT 7745</strain>
    </source>
</reference>
<dbReference type="InterPro" id="IPR015995">
    <property type="entry name" value="MlrC_N"/>
</dbReference>
<accession>A0A1X7BYT5</accession>
<name>A0A1X7BYT5_9RHOB</name>
<evidence type="ECO:0000313" key="4">
    <source>
        <dbReference type="Proteomes" id="UP000193224"/>
    </source>
</evidence>
<evidence type="ECO:0008006" key="5">
    <source>
        <dbReference type="Google" id="ProtNLM"/>
    </source>
</evidence>
<dbReference type="InterPro" id="IPR010799">
    <property type="entry name" value="MlrC_C"/>
</dbReference>
<protein>
    <recommendedName>
        <fullName evidence="5">Microcystin LR degradation protein MlrC C-terminal domain-containing protein</fullName>
    </recommendedName>
</protein>
<dbReference type="Pfam" id="PF07171">
    <property type="entry name" value="MlrC_C"/>
    <property type="match status" value="1"/>
</dbReference>
<dbReference type="AlphaFoldDB" id="A0A1X7BYT5"/>
<feature type="domain" description="Microcystin LR degradation protein MlrC N-terminal" evidence="2">
    <location>
        <begin position="2"/>
        <end position="110"/>
    </location>
</feature>
<evidence type="ECO:0000259" key="2">
    <source>
        <dbReference type="Pfam" id="PF07364"/>
    </source>
</evidence>
<keyword evidence="4" id="KW-1185">Reference proteome</keyword>
<evidence type="ECO:0000313" key="3">
    <source>
        <dbReference type="EMBL" id="SMC14439.1"/>
    </source>
</evidence>
<sequence length="315" mass="33438">MIDGDIAPQTLRAHRPMLEEANGGRTDIGPMIERHAMARAFEARKGVYAVSINGAFPCADIAEVGPTVLVTAEMGQPGSQEIAEEIADDIWDRRNERLNTYLTVAEAAEVARTWKKGSGPLVIADYADNPGSGAYGDSTALLTALLEASITDACFGPMIDPETAALLQAQTVGDTVTLKLGGRTAPEFGGGPIEITGRVMWLGDGLVTGSGPILGGLQRSFGAIAVVRVEGIDILIVSIAHQMLDLRQFETFGILPQDCRVVALKSMQHFRAAFAPIAGRIIVCDSGALCTVNYGALRYRAVPRPMHPLDIIPSS</sequence>